<evidence type="ECO:0000313" key="3">
    <source>
        <dbReference type="EMBL" id="GLR19368.1"/>
    </source>
</evidence>
<dbReference type="NCBIfam" id="TIGR04183">
    <property type="entry name" value="Por_Secre_tail"/>
    <property type="match status" value="1"/>
</dbReference>
<feature type="signal peptide" evidence="1">
    <location>
        <begin position="1"/>
        <end position="21"/>
    </location>
</feature>
<accession>A0AA37SWU4</accession>
<keyword evidence="4" id="KW-1185">Reference proteome</keyword>
<reference evidence="3" key="2">
    <citation type="submission" date="2023-01" db="EMBL/GenBank/DDBJ databases">
        <title>Draft genome sequence of Portibacter lacus strain NBRC 108769.</title>
        <authorList>
            <person name="Sun Q."/>
            <person name="Mori K."/>
        </authorList>
    </citation>
    <scope>NUCLEOTIDE SEQUENCE</scope>
    <source>
        <strain evidence="3">NBRC 108769</strain>
    </source>
</reference>
<dbReference type="InterPro" id="IPR027589">
    <property type="entry name" value="Choice_anch_B"/>
</dbReference>
<comment type="caution">
    <text evidence="3">The sequence shown here is derived from an EMBL/GenBank/DDBJ whole genome shotgun (WGS) entry which is preliminary data.</text>
</comment>
<reference evidence="3" key="1">
    <citation type="journal article" date="2014" name="Int. J. Syst. Evol. Microbiol.">
        <title>Complete genome sequence of Corynebacterium casei LMG S-19264T (=DSM 44701T), isolated from a smear-ripened cheese.</title>
        <authorList>
            <consortium name="US DOE Joint Genome Institute (JGI-PGF)"/>
            <person name="Walter F."/>
            <person name="Albersmeier A."/>
            <person name="Kalinowski J."/>
            <person name="Ruckert C."/>
        </authorList>
    </citation>
    <scope>NUCLEOTIDE SEQUENCE</scope>
    <source>
        <strain evidence="3">NBRC 108769</strain>
    </source>
</reference>
<dbReference type="InterPro" id="IPR026444">
    <property type="entry name" value="Secre_tail"/>
</dbReference>
<dbReference type="Pfam" id="PF18962">
    <property type="entry name" value="Por_Secre_tail"/>
    <property type="match status" value="1"/>
</dbReference>
<feature type="domain" description="Secretion system C-terminal sorting" evidence="2">
    <location>
        <begin position="398"/>
        <end position="465"/>
    </location>
</feature>
<dbReference type="AlphaFoldDB" id="A0AA37SWU4"/>
<dbReference type="NCBIfam" id="TIGR04312">
    <property type="entry name" value="choice_anch_B"/>
    <property type="match status" value="1"/>
</dbReference>
<sequence length="467" mass="52368">MKHIIGFCLIVLVNTMSFSQAKEGTLLANWKVDSLVGSSQYDNIYNEVWGLSVNGHEYGVIGSTAGIHFINVDDPKNPVEDFFVQGASYGPHIIHRDFHDYKGYLYAVSDEDIGTIKASLQIIDISELPDTVKLVYQDDEHIRKAHNIFIDTSQARLYSFANKGGDDQYAPLRAYDISNPLDPVQLGEFRFGIDGVSVGHYHDGFIRDHIAYLNAGFDGLVIVDLTDPENPEVLSQLQGTDYPESGYNHSGWLSDDGQYYFMGDETWGTAMKVFDVSDPRNIVLSNTFDAGNDSEFSIAHNQIVYCNYLFTSYYYDGLQVYNISDPTTPERVLYYPTSTLSPRQNYEGAWGIYPFLPSGNILVSDMQNGLFVIENFDNYCASSSTDNEASINNQLHIVPNPSTGIFTIKSDQLIHEIRIYGISGNLVFKIDDVNNFQSEVSLENNGVYFAEILGDTTRSIQKIIVQN</sequence>
<dbReference type="EMBL" id="BSOH01000027">
    <property type="protein sequence ID" value="GLR19368.1"/>
    <property type="molecule type" value="Genomic_DNA"/>
</dbReference>
<evidence type="ECO:0000313" key="4">
    <source>
        <dbReference type="Proteomes" id="UP001156666"/>
    </source>
</evidence>
<dbReference type="SUPFAM" id="SSF51004">
    <property type="entry name" value="C-terminal (heme d1) domain of cytochrome cd1-nitrite reductase"/>
    <property type="match status" value="1"/>
</dbReference>
<dbReference type="PANTHER" id="PTHR38787">
    <property type="entry name" value="REGULATORY P DOMAIN-CONTAINING PROTEIN"/>
    <property type="match status" value="1"/>
</dbReference>
<protein>
    <recommendedName>
        <fullName evidence="2">Secretion system C-terminal sorting domain-containing protein</fullName>
    </recommendedName>
</protein>
<dbReference type="Proteomes" id="UP001156666">
    <property type="component" value="Unassembled WGS sequence"/>
</dbReference>
<gene>
    <name evidence="3" type="ORF">GCM10007940_39840</name>
</gene>
<feature type="chain" id="PRO_5041244909" description="Secretion system C-terminal sorting domain-containing protein" evidence="1">
    <location>
        <begin position="22"/>
        <end position="467"/>
    </location>
</feature>
<proteinExistence type="predicted"/>
<keyword evidence="1" id="KW-0732">Signal</keyword>
<dbReference type="PANTHER" id="PTHR38787:SF3">
    <property type="entry name" value="REGULATORY P DOMAIN-CONTAINING PROTEIN"/>
    <property type="match status" value="1"/>
</dbReference>
<dbReference type="InterPro" id="IPR011048">
    <property type="entry name" value="Haem_d1_sf"/>
</dbReference>
<dbReference type="RefSeq" id="WP_235291930.1">
    <property type="nucleotide sequence ID" value="NZ_BSOH01000027.1"/>
</dbReference>
<organism evidence="3 4">
    <name type="scientific">Portibacter lacus</name>
    <dbReference type="NCBI Taxonomy" id="1099794"/>
    <lineage>
        <taxon>Bacteria</taxon>
        <taxon>Pseudomonadati</taxon>
        <taxon>Bacteroidota</taxon>
        <taxon>Saprospiria</taxon>
        <taxon>Saprospirales</taxon>
        <taxon>Haliscomenobacteraceae</taxon>
        <taxon>Portibacter</taxon>
    </lineage>
</organism>
<evidence type="ECO:0000259" key="2">
    <source>
        <dbReference type="Pfam" id="PF18962"/>
    </source>
</evidence>
<dbReference type="GO" id="GO:0005576">
    <property type="term" value="C:extracellular region"/>
    <property type="evidence" value="ECO:0007669"/>
    <property type="project" value="TreeGrafter"/>
</dbReference>
<name>A0AA37SWU4_9BACT</name>
<evidence type="ECO:0000256" key="1">
    <source>
        <dbReference type="SAM" id="SignalP"/>
    </source>
</evidence>